<feature type="chain" id="PRO_5009290798" evidence="2">
    <location>
        <begin position="23"/>
        <end position="291"/>
    </location>
</feature>
<evidence type="ECO:0000256" key="2">
    <source>
        <dbReference type="SAM" id="SignalP"/>
    </source>
</evidence>
<dbReference type="Pfam" id="PF12543">
    <property type="entry name" value="DUF3738"/>
    <property type="match status" value="1"/>
</dbReference>
<dbReference type="AlphaFoldDB" id="A0A1H5YQ44"/>
<gene>
    <name evidence="3" type="ORF">SAMN05421819_2399</name>
</gene>
<protein>
    <submittedName>
        <fullName evidence="3">Soil-associated protein, TIGR03435 family</fullName>
    </submittedName>
</protein>
<evidence type="ECO:0000313" key="4">
    <source>
        <dbReference type="Proteomes" id="UP000236728"/>
    </source>
</evidence>
<dbReference type="EMBL" id="FNVA01000003">
    <property type="protein sequence ID" value="SEG25516.1"/>
    <property type="molecule type" value="Genomic_DNA"/>
</dbReference>
<dbReference type="OrthoDB" id="108420at2"/>
<evidence type="ECO:0000256" key="1">
    <source>
        <dbReference type="SAM" id="MobiDB-lite"/>
    </source>
</evidence>
<dbReference type="Proteomes" id="UP000236728">
    <property type="component" value="Unassembled WGS sequence"/>
</dbReference>
<accession>A0A1H5YQ44</accession>
<feature type="signal peptide" evidence="2">
    <location>
        <begin position="1"/>
        <end position="22"/>
    </location>
</feature>
<name>A0A1H5YQ44_9BACT</name>
<organism evidence="3 4">
    <name type="scientific">Bryocella elongata</name>
    <dbReference type="NCBI Taxonomy" id="863522"/>
    <lineage>
        <taxon>Bacteria</taxon>
        <taxon>Pseudomonadati</taxon>
        <taxon>Acidobacteriota</taxon>
        <taxon>Terriglobia</taxon>
        <taxon>Terriglobales</taxon>
        <taxon>Acidobacteriaceae</taxon>
        <taxon>Bryocella</taxon>
    </lineage>
</organism>
<keyword evidence="4" id="KW-1185">Reference proteome</keyword>
<dbReference type="NCBIfam" id="TIGR03435">
    <property type="entry name" value="Soli_TIGR03435"/>
    <property type="match status" value="1"/>
</dbReference>
<dbReference type="InterPro" id="IPR017801">
    <property type="entry name" value="DUF3738"/>
</dbReference>
<proteinExistence type="predicted"/>
<dbReference type="RefSeq" id="WP_160115119.1">
    <property type="nucleotide sequence ID" value="NZ_FNVA01000003.1"/>
</dbReference>
<reference evidence="3 4" key="1">
    <citation type="submission" date="2016-10" db="EMBL/GenBank/DDBJ databases">
        <authorList>
            <person name="de Groot N.N."/>
        </authorList>
    </citation>
    <scope>NUCLEOTIDE SEQUENCE [LARGE SCALE GENOMIC DNA]</scope>
    <source>
        <strain evidence="3 4">DSM 22489</strain>
    </source>
</reference>
<feature type="region of interest" description="Disordered" evidence="1">
    <location>
        <begin position="164"/>
        <end position="196"/>
    </location>
</feature>
<keyword evidence="2" id="KW-0732">Signal</keyword>
<sequence length="291" mass="31407">MIRSLNQSFMGYIVLAAWTAAAQDVPRAVPATPSATTAPPVSAVPQYDVVSTVRPSRAADTHLRIRMDSGTIFITDASLKDLLKNVYGMRDSQIVGLPKWAESEHFDIQAKVLADDPEFLKHMTGKLRREVFERVLRERFGAETHMETRVMAMYELQRVGGGPGVAPGLVENPPPPRPADGSAATPEPIKPGHNGRGNTSVMGTHLDATGIRISDLCGSLGRILDRSVVDKTGLASFYDVTLNWSDGSSENSDGPSLEAALQEQLGLKLVGTKGPVEVLVVDRAEKPKELD</sequence>
<evidence type="ECO:0000313" key="3">
    <source>
        <dbReference type="EMBL" id="SEG25516.1"/>
    </source>
</evidence>